<dbReference type="KEGG" id="abas:ACPOL_2715"/>
<organism evidence="1 2">
    <name type="scientific">Acidisarcina polymorpha</name>
    <dbReference type="NCBI Taxonomy" id="2211140"/>
    <lineage>
        <taxon>Bacteria</taxon>
        <taxon>Pseudomonadati</taxon>
        <taxon>Acidobacteriota</taxon>
        <taxon>Terriglobia</taxon>
        <taxon>Terriglobales</taxon>
        <taxon>Acidobacteriaceae</taxon>
        <taxon>Acidisarcina</taxon>
    </lineage>
</organism>
<dbReference type="EMBL" id="CP030840">
    <property type="protein sequence ID" value="AXC12028.1"/>
    <property type="molecule type" value="Genomic_DNA"/>
</dbReference>
<name>A0A2Z5FYV4_9BACT</name>
<dbReference type="AlphaFoldDB" id="A0A2Z5FYV4"/>
<protein>
    <submittedName>
        <fullName evidence="1">Uncharacterized protein</fullName>
    </submittedName>
</protein>
<proteinExistence type="predicted"/>
<accession>A0A2Z5FYV4</accession>
<gene>
    <name evidence="1" type="ORF">ACPOL_2715</name>
</gene>
<evidence type="ECO:0000313" key="2">
    <source>
        <dbReference type="Proteomes" id="UP000253606"/>
    </source>
</evidence>
<dbReference type="Proteomes" id="UP000253606">
    <property type="component" value="Chromosome"/>
</dbReference>
<sequence length="48" mass="5694">MELWQPPRVDDLIIATTWRFTVDAISLVEQHNQADRALHIHMWSDSHL</sequence>
<evidence type="ECO:0000313" key="1">
    <source>
        <dbReference type="EMBL" id="AXC12028.1"/>
    </source>
</evidence>
<reference evidence="1 2" key="1">
    <citation type="journal article" date="2018" name="Front. Microbiol.">
        <title>Hydrolytic Capabilities as a Key to Environmental Success: Chitinolytic and Cellulolytic Acidobacteria From Acidic Sub-arctic Soils and Boreal Peatlands.</title>
        <authorList>
            <person name="Belova S.E."/>
            <person name="Ravin N.V."/>
            <person name="Pankratov T.A."/>
            <person name="Rakitin A.L."/>
            <person name="Ivanova A.A."/>
            <person name="Beletsky A.V."/>
            <person name="Mardanov A.V."/>
            <person name="Sinninghe Damste J.S."/>
            <person name="Dedysh S.N."/>
        </authorList>
    </citation>
    <scope>NUCLEOTIDE SEQUENCE [LARGE SCALE GENOMIC DNA]</scope>
    <source>
        <strain evidence="1 2">SBC82</strain>
    </source>
</reference>
<keyword evidence="2" id="KW-1185">Reference proteome</keyword>